<evidence type="ECO:0000259" key="13">
    <source>
        <dbReference type="Pfam" id="PF07715"/>
    </source>
</evidence>
<feature type="domain" description="TonB-dependent receptor-like beta-barrel" evidence="12">
    <location>
        <begin position="283"/>
        <end position="678"/>
    </location>
</feature>
<evidence type="ECO:0000256" key="11">
    <source>
        <dbReference type="RuleBase" id="RU003357"/>
    </source>
</evidence>
<dbReference type="STRING" id="394096.DB31_1054"/>
<evidence type="ECO:0000256" key="8">
    <source>
        <dbReference type="ARBA" id="ARBA00023170"/>
    </source>
</evidence>
<comment type="similarity">
    <text evidence="10 11">Belongs to the TonB-dependent receptor family.</text>
</comment>
<keyword evidence="7 10" id="KW-0472">Membrane</keyword>
<dbReference type="GO" id="GO:0015344">
    <property type="term" value="F:siderophore uptake transmembrane transporter activity"/>
    <property type="evidence" value="ECO:0007669"/>
    <property type="project" value="TreeGrafter"/>
</dbReference>
<evidence type="ECO:0000313" key="15">
    <source>
        <dbReference type="Proteomes" id="UP000028725"/>
    </source>
</evidence>
<dbReference type="PANTHER" id="PTHR30069">
    <property type="entry name" value="TONB-DEPENDENT OUTER MEMBRANE RECEPTOR"/>
    <property type="match status" value="1"/>
</dbReference>
<dbReference type="GO" id="GO:0044718">
    <property type="term" value="P:siderophore transmembrane transport"/>
    <property type="evidence" value="ECO:0007669"/>
    <property type="project" value="TreeGrafter"/>
</dbReference>
<dbReference type="PATRIC" id="fig|394096.3.peg.5397"/>
<keyword evidence="9 10" id="KW-0998">Cell outer membrane</keyword>
<keyword evidence="2 10" id="KW-0813">Transport</keyword>
<dbReference type="AlphaFoldDB" id="A0A085WFW8"/>
<evidence type="ECO:0000256" key="6">
    <source>
        <dbReference type="ARBA" id="ARBA00023077"/>
    </source>
</evidence>
<dbReference type="GO" id="GO:0009279">
    <property type="term" value="C:cell outer membrane"/>
    <property type="evidence" value="ECO:0007669"/>
    <property type="project" value="UniProtKB-SubCell"/>
</dbReference>
<keyword evidence="5" id="KW-0732">Signal</keyword>
<dbReference type="OrthoDB" id="9812892at2"/>
<feature type="domain" description="TonB-dependent receptor plug" evidence="13">
    <location>
        <begin position="43"/>
        <end position="145"/>
    </location>
</feature>
<accession>A0A085WFW8</accession>
<dbReference type="Proteomes" id="UP000028725">
    <property type="component" value="Unassembled WGS sequence"/>
</dbReference>
<evidence type="ECO:0000256" key="3">
    <source>
        <dbReference type="ARBA" id="ARBA00022452"/>
    </source>
</evidence>
<dbReference type="InterPro" id="IPR000531">
    <property type="entry name" value="Beta-barrel_TonB"/>
</dbReference>
<dbReference type="Pfam" id="PF07715">
    <property type="entry name" value="Plug"/>
    <property type="match status" value="1"/>
</dbReference>
<dbReference type="InterPro" id="IPR012910">
    <property type="entry name" value="Plug_dom"/>
</dbReference>
<evidence type="ECO:0000256" key="9">
    <source>
        <dbReference type="ARBA" id="ARBA00023237"/>
    </source>
</evidence>
<dbReference type="SUPFAM" id="SSF56935">
    <property type="entry name" value="Porins"/>
    <property type="match status" value="1"/>
</dbReference>
<reference evidence="14 15" key="1">
    <citation type="submission" date="2014-04" db="EMBL/GenBank/DDBJ databases">
        <title>Genome assembly of Hyalangium minutum DSM 14724.</title>
        <authorList>
            <person name="Sharma G."/>
            <person name="Subramanian S."/>
        </authorList>
    </citation>
    <scope>NUCLEOTIDE SEQUENCE [LARGE SCALE GENOMIC DNA]</scope>
    <source>
        <strain evidence="14 15">DSM 14724</strain>
    </source>
</reference>
<evidence type="ECO:0000256" key="4">
    <source>
        <dbReference type="ARBA" id="ARBA00022692"/>
    </source>
</evidence>
<dbReference type="InterPro" id="IPR036942">
    <property type="entry name" value="Beta-barrel_TonB_sf"/>
</dbReference>
<sequence length="710" mass="77712">MWLLAAGLAHAEEPSAGAEAEPVYEETIEVTVQGKSEAEHREQSAEAVQVVETEHIQREAADLGEALARTEGVGVRRSGGLGSRTRLSLAGLTDEQIRVFVDGIPLEMAGFGPGLANVPVNLVQSVEIYQGVVPIRFGADALGGALNLVTDQDVRDTGAAASYEIGSFHTHRLTAGGRYFHEPSQFVVRANGFFDYAGNDYPIDVEAADEQGRVRLTRVERFHDGYRAAGAGVEAGVVERPWAQLLLFRVFASQYDKDIQHNVTMDVPYGEVGSGEFSAGSTVRFEQTFSQGLSLNAVAGYTWRRAHFTDVGTCAYDWFGRCVIELPQPGEAESRAVERIVGQHTGFARLHMGWDLAGPGMLRFSLAPTLVSRVGEDRRLRERQEPDPLQGERNLFSAVGGLEVELDTPDDRLENIAFLKGYVQRARSEKLLPSGSFEGIALDTYRGGVGDSLRYRLSQQLYAKVSYEWATRLPRPDEIFGDGILINDNLELKPETSHNLNLGLATDAWETPGGTFRASVTGFGRLADQLIVLIGRESFFTHQNVFAARSLGGTGAAGWTSPGQLIALDGNVTWQDFRNTSSEGTFGSFTGQRIPNRPYLQANGSARFLLSSLMSSQDGLSLTWHARYVHAFFRAWEGLGQQDSKQVVPSQFLHSLALTYVARASRTTMSWTLDVQNLTDARAFDFFGVQRPGRSVFAKFTVDLLGGSPP</sequence>
<keyword evidence="15" id="KW-1185">Reference proteome</keyword>
<dbReference type="InterPro" id="IPR037066">
    <property type="entry name" value="Plug_dom_sf"/>
</dbReference>
<comment type="caution">
    <text evidence="14">The sequence shown here is derived from an EMBL/GenBank/DDBJ whole genome shotgun (WGS) entry which is preliminary data.</text>
</comment>
<keyword evidence="3 10" id="KW-1134">Transmembrane beta strand</keyword>
<dbReference type="InterPro" id="IPR039426">
    <property type="entry name" value="TonB-dep_rcpt-like"/>
</dbReference>
<dbReference type="PROSITE" id="PS52016">
    <property type="entry name" value="TONB_DEPENDENT_REC_3"/>
    <property type="match status" value="1"/>
</dbReference>
<evidence type="ECO:0000256" key="7">
    <source>
        <dbReference type="ARBA" id="ARBA00023136"/>
    </source>
</evidence>
<dbReference type="PANTHER" id="PTHR30069:SF29">
    <property type="entry name" value="HEMOGLOBIN AND HEMOGLOBIN-HAPTOGLOBIN-BINDING PROTEIN 1-RELATED"/>
    <property type="match status" value="1"/>
</dbReference>
<dbReference type="NCBIfam" id="NF038079">
    <property type="entry name" value="TonB_sider_MxcH"/>
    <property type="match status" value="1"/>
</dbReference>
<evidence type="ECO:0000256" key="2">
    <source>
        <dbReference type="ARBA" id="ARBA00022448"/>
    </source>
</evidence>
<proteinExistence type="inferred from homology"/>
<comment type="subcellular location">
    <subcellularLocation>
        <location evidence="1 10">Cell outer membrane</location>
        <topology evidence="1 10">Multi-pass membrane protein</topology>
    </subcellularLocation>
</comment>
<keyword evidence="6 11" id="KW-0798">TonB box</keyword>
<evidence type="ECO:0000256" key="5">
    <source>
        <dbReference type="ARBA" id="ARBA00022729"/>
    </source>
</evidence>
<name>A0A085WFW8_9BACT</name>
<evidence type="ECO:0000259" key="12">
    <source>
        <dbReference type="Pfam" id="PF00593"/>
    </source>
</evidence>
<keyword evidence="4 10" id="KW-0812">Transmembrane</keyword>
<evidence type="ECO:0000256" key="10">
    <source>
        <dbReference type="PROSITE-ProRule" id="PRU01360"/>
    </source>
</evidence>
<protein>
    <submittedName>
        <fullName evidence="14">TonB-dependent receptor</fullName>
    </submittedName>
</protein>
<organism evidence="14 15">
    <name type="scientific">Hyalangium minutum</name>
    <dbReference type="NCBI Taxonomy" id="394096"/>
    <lineage>
        <taxon>Bacteria</taxon>
        <taxon>Pseudomonadati</taxon>
        <taxon>Myxococcota</taxon>
        <taxon>Myxococcia</taxon>
        <taxon>Myxococcales</taxon>
        <taxon>Cystobacterineae</taxon>
        <taxon>Archangiaceae</taxon>
        <taxon>Hyalangium</taxon>
    </lineage>
</organism>
<dbReference type="Pfam" id="PF00593">
    <property type="entry name" value="TonB_dep_Rec_b-barrel"/>
    <property type="match status" value="1"/>
</dbReference>
<evidence type="ECO:0000256" key="1">
    <source>
        <dbReference type="ARBA" id="ARBA00004571"/>
    </source>
</evidence>
<evidence type="ECO:0000313" key="14">
    <source>
        <dbReference type="EMBL" id="KFE66581.1"/>
    </source>
</evidence>
<dbReference type="Gene3D" id="2.170.130.10">
    <property type="entry name" value="TonB-dependent receptor, plug domain"/>
    <property type="match status" value="1"/>
</dbReference>
<gene>
    <name evidence="14" type="ORF">DB31_1054</name>
</gene>
<dbReference type="EMBL" id="JMCB01000010">
    <property type="protein sequence ID" value="KFE66581.1"/>
    <property type="molecule type" value="Genomic_DNA"/>
</dbReference>
<keyword evidence="8 14" id="KW-0675">Receptor</keyword>
<dbReference type="Gene3D" id="2.40.170.20">
    <property type="entry name" value="TonB-dependent receptor, beta-barrel domain"/>
    <property type="match status" value="1"/>
</dbReference>